<evidence type="ECO:0000313" key="6">
    <source>
        <dbReference type="EMBL" id="KMZ56302.1"/>
    </source>
</evidence>
<evidence type="ECO:0000256" key="1">
    <source>
        <dbReference type="ARBA" id="ARBA00022737"/>
    </source>
</evidence>
<keyword evidence="1" id="KW-0677">Repeat</keyword>
<keyword evidence="2 3" id="KW-0694">RNA-binding</keyword>
<comment type="caution">
    <text evidence="6">The sequence shown here is derived from an EMBL/GenBank/DDBJ whole genome shotgun (WGS) entry which is preliminary data.</text>
</comment>
<feature type="domain" description="RRM" evidence="5">
    <location>
        <begin position="206"/>
        <end position="283"/>
    </location>
</feature>
<dbReference type="CDD" id="cd00590">
    <property type="entry name" value="RRM_SF"/>
    <property type="match status" value="1"/>
</dbReference>
<dbReference type="PANTHER" id="PTHR24012">
    <property type="entry name" value="RNA BINDING PROTEIN"/>
    <property type="match status" value="1"/>
</dbReference>
<dbReference type="InterPro" id="IPR000504">
    <property type="entry name" value="RRM_dom"/>
</dbReference>
<dbReference type="STRING" id="29655.A0A0K9NJP4"/>
<protein>
    <recommendedName>
        <fullName evidence="5">RRM domain-containing protein</fullName>
    </recommendedName>
</protein>
<dbReference type="OrthoDB" id="19742at2759"/>
<dbReference type="Gene3D" id="3.30.70.330">
    <property type="match status" value="3"/>
</dbReference>
<dbReference type="AlphaFoldDB" id="A0A0K9NJP4"/>
<dbReference type="GO" id="GO:0005829">
    <property type="term" value="C:cytosol"/>
    <property type="evidence" value="ECO:0000318"/>
    <property type="project" value="GO_Central"/>
</dbReference>
<evidence type="ECO:0000256" key="3">
    <source>
        <dbReference type="PROSITE-ProRule" id="PRU00176"/>
    </source>
</evidence>
<feature type="region of interest" description="Disordered" evidence="4">
    <location>
        <begin position="1"/>
        <end position="21"/>
    </location>
</feature>
<dbReference type="InterPro" id="IPR035979">
    <property type="entry name" value="RBD_domain_sf"/>
</dbReference>
<sequence length="453" mass="50491">MEKNGEIGTLVNSTQRSSSPTTSSMILYVGNLDASVTEIELTNAFGSYGTIESVHLVCKGDPPSIHGYVSFVNEKQALDAIDGMNDTVLKGKPIRVMKADKDLVQTKVSRNSANVYVKNLDESVDRKLLEKMFSVFGTVVSCKVAMENGLSKGYGFVQFSNKEEADASIIAFSSSTSDCNNGKKLYVAKYMNKIERLNRLQGATCNNLYIKNFDEDLTDDLLREKFSPFGVVKNAIVMKDESGKSRGFGFVCFQSPEDARKAIQVMNGTKQGSKILYVGKAQRKNDRERLLKCKFQDKEKFQSTSVLDGKGSNIFLLNIDGSITEESLTDIFYGIGQVRSLSSLKDFKALTLTDEFNFSKYIAREIALLDKKVFPIPSHKSISEWVRIPHRRINSNAHQKVLPCLKSKADFHHAQMTFANDNKSTNGNKVKSYNTISEALSSPYLSYLKNEKS</sequence>
<dbReference type="Pfam" id="PF00076">
    <property type="entry name" value="RRM_1"/>
    <property type="match status" value="3"/>
</dbReference>
<feature type="domain" description="RRM" evidence="5">
    <location>
        <begin position="25"/>
        <end position="101"/>
    </location>
</feature>
<evidence type="ECO:0000256" key="4">
    <source>
        <dbReference type="SAM" id="MobiDB-lite"/>
    </source>
</evidence>
<dbReference type="GO" id="GO:0003730">
    <property type="term" value="F:mRNA 3'-UTR binding"/>
    <property type="evidence" value="ECO:0000318"/>
    <property type="project" value="GO_Central"/>
</dbReference>
<evidence type="ECO:0000313" key="7">
    <source>
        <dbReference type="Proteomes" id="UP000036987"/>
    </source>
</evidence>
<accession>A0A0K9NJP4</accession>
<evidence type="ECO:0000256" key="2">
    <source>
        <dbReference type="ARBA" id="ARBA00022884"/>
    </source>
</evidence>
<dbReference type="GO" id="GO:0008143">
    <property type="term" value="F:poly(A) binding"/>
    <property type="evidence" value="ECO:0000318"/>
    <property type="project" value="GO_Central"/>
</dbReference>
<dbReference type="SMART" id="SM00360">
    <property type="entry name" value="RRM"/>
    <property type="match status" value="3"/>
</dbReference>
<name>A0A0K9NJP4_ZOSMR</name>
<dbReference type="GO" id="GO:0005634">
    <property type="term" value="C:nucleus"/>
    <property type="evidence" value="ECO:0000318"/>
    <property type="project" value="GO_Central"/>
</dbReference>
<evidence type="ECO:0000259" key="5">
    <source>
        <dbReference type="PROSITE" id="PS50102"/>
    </source>
</evidence>
<gene>
    <name evidence="6" type="ORF">ZOSMA_97G00710</name>
</gene>
<keyword evidence="7" id="KW-1185">Reference proteome</keyword>
<reference evidence="7" key="1">
    <citation type="journal article" date="2016" name="Nature">
        <title>The genome of the seagrass Zostera marina reveals angiosperm adaptation to the sea.</title>
        <authorList>
            <person name="Olsen J.L."/>
            <person name="Rouze P."/>
            <person name="Verhelst B."/>
            <person name="Lin Y.-C."/>
            <person name="Bayer T."/>
            <person name="Collen J."/>
            <person name="Dattolo E."/>
            <person name="De Paoli E."/>
            <person name="Dittami S."/>
            <person name="Maumus F."/>
            <person name="Michel G."/>
            <person name="Kersting A."/>
            <person name="Lauritano C."/>
            <person name="Lohaus R."/>
            <person name="Toepel M."/>
            <person name="Tonon T."/>
            <person name="Vanneste K."/>
            <person name="Amirebrahimi M."/>
            <person name="Brakel J."/>
            <person name="Bostroem C."/>
            <person name="Chovatia M."/>
            <person name="Grimwood J."/>
            <person name="Jenkins J.W."/>
            <person name="Jueterbock A."/>
            <person name="Mraz A."/>
            <person name="Stam W.T."/>
            <person name="Tice H."/>
            <person name="Bornberg-Bauer E."/>
            <person name="Green P.J."/>
            <person name="Pearson G.A."/>
            <person name="Procaccini G."/>
            <person name="Duarte C.M."/>
            <person name="Schmutz J."/>
            <person name="Reusch T.B.H."/>
            <person name="Van de Peer Y."/>
        </authorList>
    </citation>
    <scope>NUCLEOTIDE SEQUENCE [LARGE SCALE GENOMIC DNA]</scope>
    <source>
        <strain evidence="7">cv. Finnish</strain>
    </source>
</reference>
<proteinExistence type="predicted"/>
<dbReference type="PROSITE" id="PS50102">
    <property type="entry name" value="RRM"/>
    <property type="match status" value="3"/>
</dbReference>
<dbReference type="EMBL" id="LFYR01002205">
    <property type="protein sequence ID" value="KMZ56302.1"/>
    <property type="molecule type" value="Genomic_DNA"/>
</dbReference>
<feature type="domain" description="RRM" evidence="5">
    <location>
        <begin position="113"/>
        <end position="192"/>
    </location>
</feature>
<dbReference type="SUPFAM" id="SSF54928">
    <property type="entry name" value="RNA-binding domain, RBD"/>
    <property type="match status" value="2"/>
</dbReference>
<dbReference type="Proteomes" id="UP000036987">
    <property type="component" value="Unassembled WGS sequence"/>
</dbReference>
<dbReference type="GO" id="GO:0008266">
    <property type="term" value="F:poly(U) RNA binding"/>
    <property type="evidence" value="ECO:0000318"/>
    <property type="project" value="GO_Central"/>
</dbReference>
<dbReference type="GO" id="GO:1990904">
    <property type="term" value="C:ribonucleoprotein complex"/>
    <property type="evidence" value="ECO:0000318"/>
    <property type="project" value="GO_Central"/>
</dbReference>
<dbReference type="InterPro" id="IPR012677">
    <property type="entry name" value="Nucleotide-bd_a/b_plait_sf"/>
</dbReference>
<dbReference type="OMA" id="IPHRRIN"/>
<organism evidence="6 7">
    <name type="scientific">Zostera marina</name>
    <name type="common">Eelgrass</name>
    <dbReference type="NCBI Taxonomy" id="29655"/>
    <lineage>
        <taxon>Eukaryota</taxon>
        <taxon>Viridiplantae</taxon>
        <taxon>Streptophyta</taxon>
        <taxon>Embryophyta</taxon>
        <taxon>Tracheophyta</taxon>
        <taxon>Spermatophyta</taxon>
        <taxon>Magnoliopsida</taxon>
        <taxon>Liliopsida</taxon>
        <taxon>Zosteraceae</taxon>
        <taxon>Zostera</taxon>
    </lineage>
</organism>